<evidence type="ECO:0000256" key="6">
    <source>
        <dbReference type="ARBA" id="ARBA00023316"/>
    </source>
</evidence>
<evidence type="ECO:0000256" key="3">
    <source>
        <dbReference type="ARBA" id="ARBA00022801"/>
    </source>
</evidence>
<dbReference type="InParanoid" id="A0A078A866"/>
<dbReference type="Pfam" id="PF00768">
    <property type="entry name" value="Peptidase_S11"/>
    <property type="match status" value="2"/>
</dbReference>
<dbReference type="SUPFAM" id="SSF56601">
    <property type="entry name" value="beta-lactamase/transpeptidase-like"/>
    <property type="match status" value="1"/>
</dbReference>
<dbReference type="InterPro" id="IPR001967">
    <property type="entry name" value="Peptidase_S11_N"/>
</dbReference>
<organism evidence="9 10">
    <name type="scientific">Stylonychia lemnae</name>
    <name type="common">Ciliate</name>
    <dbReference type="NCBI Taxonomy" id="5949"/>
    <lineage>
        <taxon>Eukaryota</taxon>
        <taxon>Sar</taxon>
        <taxon>Alveolata</taxon>
        <taxon>Ciliophora</taxon>
        <taxon>Intramacronucleata</taxon>
        <taxon>Spirotrichea</taxon>
        <taxon>Stichotrichia</taxon>
        <taxon>Sporadotrichida</taxon>
        <taxon>Oxytrichidae</taxon>
        <taxon>Stylonychinae</taxon>
        <taxon>Stylonychia</taxon>
    </lineage>
</organism>
<feature type="domain" description="Peptidase S11 D-alanyl-D-alanine carboxypeptidase A N-terminal" evidence="8">
    <location>
        <begin position="448"/>
        <end position="592"/>
    </location>
</feature>
<dbReference type="GO" id="GO:0009002">
    <property type="term" value="F:serine-type D-Ala-D-Ala carboxypeptidase activity"/>
    <property type="evidence" value="ECO:0007669"/>
    <property type="project" value="InterPro"/>
</dbReference>
<dbReference type="InterPro" id="IPR012338">
    <property type="entry name" value="Beta-lactam/transpept-like"/>
</dbReference>
<keyword evidence="2" id="KW-0732">Signal</keyword>
<evidence type="ECO:0000313" key="9">
    <source>
        <dbReference type="EMBL" id="CDW76971.1"/>
    </source>
</evidence>
<name>A0A078A866_STYLE</name>
<evidence type="ECO:0000256" key="1">
    <source>
        <dbReference type="ARBA" id="ARBA00007164"/>
    </source>
</evidence>
<dbReference type="OrthoDB" id="10254188at2759"/>
<dbReference type="PRINTS" id="PR00725">
    <property type="entry name" value="DADACBPTASE1"/>
</dbReference>
<proteinExistence type="inferred from homology"/>
<sequence length="639" mass="72824">MKSNNQSIIELINQSQNDIKNRSQSLGYQANKNNNVFPSIKNCIMEYEKKIKDLQISNVGIQVKHDNIISGFTTNQLDQVLSIPTPPTKQDQSLDENDDIDLGDLENLQIVEPQSFQNQQIDSQNEEDEEAEDAVDDQQLIRDESVQNIKQSTRNILNTKNSSTIQYSSSRLDKKQIQLRNRIQSSDGNSLRQSRLQRSIYEGQTGKNIQQSVLKNVTSSQVSFQKSFRPTRQSKTSLGVKLPLIQNQESKGSQFLIETPDRSANQQGLTSANNANLQSRENLIEDDYVPTLYILPQVSCKTYCILDALKGKVLYFKGDHEVREIASLTKIMTAIVSLQLAKEMNIDITNTYFTVSANASTTPGTTAYLKMGQRLRVIDLLHGMMLPSGNDAAVTLAENFGERLMNFRALRSPKKNFKEYNFQQSPEKLRDSRMELQIEILNTQNPIKVFVKEMNKCARQFHLRSTKFSNPHGLADKGNRSTAQDIAYLAYHSLKDNVFSQIVNQQKYECMTFIKKPVTNQIKEQPKADLAINLDSEQPYKMTWFNSNKLLGVKGFKGVKTGITQTAGPCLCILYDNEQYNHKLITVVLGCKNVDYRWRDAKRLTIWADNMIIDQKMNSKNSMKNIPIFTSQQQSTQQY</sequence>
<keyword evidence="10" id="KW-1185">Reference proteome</keyword>
<dbReference type="PANTHER" id="PTHR21581">
    <property type="entry name" value="D-ALANYL-D-ALANINE CARBOXYPEPTIDASE"/>
    <property type="match status" value="1"/>
</dbReference>
<comment type="similarity">
    <text evidence="1">Belongs to the peptidase S11 family.</text>
</comment>
<reference evidence="9 10" key="1">
    <citation type="submission" date="2014-06" db="EMBL/GenBank/DDBJ databases">
        <authorList>
            <person name="Swart Estienne"/>
        </authorList>
    </citation>
    <scope>NUCLEOTIDE SEQUENCE [LARGE SCALE GENOMIC DNA]</scope>
    <source>
        <strain evidence="9 10">130c</strain>
    </source>
</reference>
<protein>
    <submittedName>
        <fullName evidence="9">D-alanyl-d-alanine carboxypeptidase family protein</fullName>
    </submittedName>
</protein>
<keyword evidence="6" id="KW-0961">Cell wall biogenesis/degradation</keyword>
<evidence type="ECO:0000259" key="8">
    <source>
        <dbReference type="Pfam" id="PF00768"/>
    </source>
</evidence>
<keyword evidence="5" id="KW-0573">Peptidoglycan synthesis</keyword>
<feature type="domain" description="Peptidase S11 D-alanyl-D-alanine carboxypeptidase A N-terminal" evidence="8">
    <location>
        <begin position="296"/>
        <end position="401"/>
    </location>
</feature>
<dbReference type="GO" id="GO:0008360">
    <property type="term" value="P:regulation of cell shape"/>
    <property type="evidence" value="ECO:0007669"/>
    <property type="project" value="UniProtKB-KW"/>
</dbReference>
<dbReference type="Gene3D" id="3.40.710.10">
    <property type="entry name" value="DD-peptidase/beta-lactamase superfamily"/>
    <property type="match status" value="1"/>
</dbReference>
<gene>
    <name evidence="9" type="primary">Contig12778.g13627</name>
    <name evidence="9" type="ORF">STYLEM_5936</name>
</gene>
<keyword evidence="3" id="KW-0378">Hydrolase</keyword>
<dbReference type="Proteomes" id="UP000039865">
    <property type="component" value="Unassembled WGS sequence"/>
</dbReference>
<evidence type="ECO:0000256" key="5">
    <source>
        <dbReference type="ARBA" id="ARBA00022984"/>
    </source>
</evidence>
<keyword evidence="9" id="KW-0645">Protease</keyword>
<dbReference type="GO" id="GO:0071555">
    <property type="term" value="P:cell wall organization"/>
    <property type="evidence" value="ECO:0007669"/>
    <property type="project" value="UniProtKB-KW"/>
</dbReference>
<dbReference type="AlphaFoldDB" id="A0A078A866"/>
<evidence type="ECO:0000313" key="10">
    <source>
        <dbReference type="Proteomes" id="UP000039865"/>
    </source>
</evidence>
<keyword evidence="9" id="KW-0121">Carboxypeptidase</keyword>
<feature type="region of interest" description="Disordered" evidence="7">
    <location>
        <begin position="117"/>
        <end position="136"/>
    </location>
</feature>
<evidence type="ECO:0000256" key="2">
    <source>
        <dbReference type="ARBA" id="ARBA00022729"/>
    </source>
</evidence>
<evidence type="ECO:0000256" key="7">
    <source>
        <dbReference type="SAM" id="MobiDB-lite"/>
    </source>
</evidence>
<accession>A0A078A866</accession>
<dbReference type="EMBL" id="CCKQ01005714">
    <property type="protein sequence ID" value="CDW76971.1"/>
    <property type="molecule type" value="Genomic_DNA"/>
</dbReference>
<dbReference type="GO" id="GO:0006508">
    <property type="term" value="P:proteolysis"/>
    <property type="evidence" value="ECO:0007669"/>
    <property type="project" value="InterPro"/>
</dbReference>
<evidence type="ECO:0000256" key="4">
    <source>
        <dbReference type="ARBA" id="ARBA00022960"/>
    </source>
</evidence>
<dbReference type="InterPro" id="IPR018044">
    <property type="entry name" value="Peptidase_S11"/>
</dbReference>
<feature type="compositionally biased region" description="Acidic residues" evidence="7">
    <location>
        <begin position="124"/>
        <end position="136"/>
    </location>
</feature>
<keyword evidence="4" id="KW-0133">Cell shape</keyword>
<dbReference type="PANTHER" id="PTHR21581:SF6">
    <property type="entry name" value="TRAFFICKING PROTEIN PARTICLE COMPLEX SUBUNIT 12"/>
    <property type="match status" value="1"/>
</dbReference>